<dbReference type="Pfam" id="PF00672">
    <property type="entry name" value="HAMP"/>
    <property type="match status" value="1"/>
</dbReference>
<dbReference type="SMART" id="SM00387">
    <property type="entry name" value="HATPase_c"/>
    <property type="match status" value="1"/>
</dbReference>
<keyword evidence="4" id="KW-0597">Phosphoprotein</keyword>
<dbReference type="OrthoDB" id="9801651at2"/>
<dbReference type="InterPro" id="IPR004358">
    <property type="entry name" value="Sig_transdc_His_kin-like_C"/>
</dbReference>
<evidence type="ECO:0000256" key="9">
    <source>
        <dbReference type="SAM" id="Phobius"/>
    </source>
</evidence>
<dbReference type="GO" id="GO:0000155">
    <property type="term" value="F:phosphorelay sensor kinase activity"/>
    <property type="evidence" value="ECO:0007669"/>
    <property type="project" value="InterPro"/>
</dbReference>
<dbReference type="Gene3D" id="6.10.340.10">
    <property type="match status" value="1"/>
</dbReference>
<dbReference type="PROSITE" id="PS50885">
    <property type="entry name" value="HAMP"/>
    <property type="match status" value="1"/>
</dbReference>
<dbReference type="GO" id="GO:0016020">
    <property type="term" value="C:membrane"/>
    <property type="evidence" value="ECO:0007669"/>
    <property type="project" value="UniProtKB-SubCell"/>
</dbReference>
<dbReference type="PANTHER" id="PTHR43711:SF26">
    <property type="entry name" value="SENSOR HISTIDINE KINASE RCSC"/>
    <property type="match status" value="1"/>
</dbReference>
<evidence type="ECO:0000256" key="6">
    <source>
        <dbReference type="ARBA" id="ARBA00022777"/>
    </source>
</evidence>
<dbReference type="InterPro" id="IPR033417">
    <property type="entry name" value="CHASE8"/>
</dbReference>
<dbReference type="InterPro" id="IPR036097">
    <property type="entry name" value="HisK_dim/P_sf"/>
</dbReference>
<keyword evidence="6 12" id="KW-0418">Kinase</keyword>
<dbReference type="InterPro" id="IPR003661">
    <property type="entry name" value="HisK_dim/P_dom"/>
</dbReference>
<keyword evidence="9" id="KW-1133">Transmembrane helix</keyword>
<dbReference type="EC" id="2.7.13.3" evidence="3"/>
<dbReference type="InterPro" id="IPR036890">
    <property type="entry name" value="HATPase_C_sf"/>
</dbReference>
<evidence type="ECO:0000256" key="5">
    <source>
        <dbReference type="ARBA" id="ARBA00022679"/>
    </source>
</evidence>
<dbReference type="SUPFAM" id="SSF47384">
    <property type="entry name" value="Homodimeric domain of signal transducing histidine kinase"/>
    <property type="match status" value="1"/>
</dbReference>
<evidence type="ECO:0000256" key="7">
    <source>
        <dbReference type="ARBA" id="ARBA00023012"/>
    </source>
</evidence>
<feature type="domain" description="HAMP" evidence="11">
    <location>
        <begin position="184"/>
        <end position="237"/>
    </location>
</feature>
<dbReference type="InterPro" id="IPR050736">
    <property type="entry name" value="Sensor_HK_Regulatory"/>
</dbReference>
<dbReference type="Proteomes" id="UP000199415">
    <property type="component" value="Unassembled WGS sequence"/>
</dbReference>
<keyword evidence="7" id="KW-0902">Two-component regulatory system</keyword>
<feature type="domain" description="Histidine kinase" evidence="10">
    <location>
        <begin position="284"/>
        <end position="506"/>
    </location>
</feature>
<evidence type="ECO:0000259" key="11">
    <source>
        <dbReference type="PROSITE" id="PS50885"/>
    </source>
</evidence>
<feature type="transmembrane region" description="Helical" evidence="9">
    <location>
        <begin position="20"/>
        <end position="41"/>
    </location>
</feature>
<name>A0A1G7T010_9PROT</name>
<dbReference type="STRING" id="1082479.SAMN05216241_10828"/>
<dbReference type="Gene3D" id="3.30.565.10">
    <property type="entry name" value="Histidine kinase-like ATPase, C-terminal domain"/>
    <property type="match status" value="1"/>
</dbReference>
<dbReference type="PRINTS" id="PR00344">
    <property type="entry name" value="BCTRLSENSOR"/>
</dbReference>
<dbReference type="InterPro" id="IPR003594">
    <property type="entry name" value="HATPase_dom"/>
</dbReference>
<dbReference type="RefSeq" id="WP_090020632.1">
    <property type="nucleotide sequence ID" value="NZ_FNCE01000008.1"/>
</dbReference>
<dbReference type="SMART" id="SM00304">
    <property type="entry name" value="HAMP"/>
    <property type="match status" value="1"/>
</dbReference>
<gene>
    <name evidence="12" type="ORF">SAMN05216241_10828</name>
</gene>
<keyword evidence="13" id="KW-1185">Reference proteome</keyword>
<evidence type="ECO:0000313" key="12">
    <source>
        <dbReference type="EMBL" id="SDG28686.1"/>
    </source>
</evidence>
<keyword evidence="9" id="KW-0472">Membrane</keyword>
<evidence type="ECO:0000259" key="10">
    <source>
        <dbReference type="PROSITE" id="PS50109"/>
    </source>
</evidence>
<dbReference type="Gene3D" id="1.10.287.130">
    <property type="match status" value="1"/>
</dbReference>
<dbReference type="SUPFAM" id="SSF158472">
    <property type="entry name" value="HAMP domain-like"/>
    <property type="match status" value="1"/>
</dbReference>
<proteinExistence type="predicted"/>
<dbReference type="Pfam" id="PF17152">
    <property type="entry name" value="CHASE8"/>
    <property type="match status" value="1"/>
</dbReference>
<sequence>MADLTHRFANSSVRTKVTAVVVAVSVAAVAVMAAAYGFIGLNRTRDALAQQMRGLARVTANNLAAAVIFEDPASARTTLASLHQEPNVRASRIVLPDGAVLARYPGNTRVRWQTPASDTRMQFGPETVEVVHPIRKDGRAVAHLQVKAGLKPLKDSRTTLLTAGAAVVIGAIAIAVLLARPLCGFIIRPIEELAGAADRVRRTGDLSVRVPRRWRDEVGELVAAFNDMLDRIRGYQSHMEELVEQRTQDLARSNEELRRTVDALESAKQEAETSDAAKTRFLANMSHELRTPLNAILGFSEMLQHEVMGPLGNAKYREYSNDIHASAAHLLEVINDVLDVARLESGRFSLNEEETELRALCGEAERMLSVTAEHRGVALSCAETGAWDARVRCDPARMRQVVLNLVSNAVKFTPEGGSVRIECDLLDSGEAAVRVRDTGAGMDPADVPQILEPFTQVASPYARDHQGTGLGLALSNQIVEMHDGHLDIHTAPGEGTTVTAVLPAARVIATGKAAAPAGAPS</sequence>
<keyword evidence="5" id="KW-0808">Transferase</keyword>
<dbReference type="SUPFAM" id="SSF55874">
    <property type="entry name" value="ATPase domain of HSP90 chaperone/DNA topoisomerase II/histidine kinase"/>
    <property type="match status" value="1"/>
</dbReference>
<dbReference type="CDD" id="cd06225">
    <property type="entry name" value="HAMP"/>
    <property type="match status" value="1"/>
</dbReference>
<keyword evidence="8" id="KW-0175">Coiled coil</keyword>
<dbReference type="AlphaFoldDB" id="A0A1G7T010"/>
<evidence type="ECO:0000256" key="3">
    <source>
        <dbReference type="ARBA" id="ARBA00012438"/>
    </source>
</evidence>
<dbReference type="Pfam" id="PF02518">
    <property type="entry name" value="HATPase_c"/>
    <property type="match status" value="1"/>
</dbReference>
<dbReference type="InterPro" id="IPR005467">
    <property type="entry name" value="His_kinase_dom"/>
</dbReference>
<evidence type="ECO:0000256" key="1">
    <source>
        <dbReference type="ARBA" id="ARBA00000085"/>
    </source>
</evidence>
<evidence type="ECO:0000256" key="8">
    <source>
        <dbReference type="SAM" id="Coils"/>
    </source>
</evidence>
<evidence type="ECO:0000256" key="4">
    <source>
        <dbReference type="ARBA" id="ARBA00022553"/>
    </source>
</evidence>
<keyword evidence="9" id="KW-0812">Transmembrane</keyword>
<dbReference type="PROSITE" id="PS50109">
    <property type="entry name" value="HIS_KIN"/>
    <property type="match status" value="1"/>
</dbReference>
<dbReference type="InterPro" id="IPR003660">
    <property type="entry name" value="HAMP_dom"/>
</dbReference>
<comment type="catalytic activity">
    <reaction evidence="1">
        <text>ATP + protein L-histidine = ADP + protein N-phospho-L-histidine.</text>
        <dbReference type="EC" id="2.7.13.3"/>
    </reaction>
</comment>
<comment type="subcellular location">
    <subcellularLocation>
        <location evidence="2">Membrane</location>
    </subcellularLocation>
</comment>
<dbReference type="CDD" id="cd16922">
    <property type="entry name" value="HATPase_EvgS-ArcB-TorS-like"/>
    <property type="match status" value="1"/>
</dbReference>
<reference evidence="12 13" key="1">
    <citation type="submission" date="2016-10" db="EMBL/GenBank/DDBJ databases">
        <authorList>
            <person name="de Groot N.N."/>
        </authorList>
    </citation>
    <scope>NUCLEOTIDE SEQUENCE [LARGE SCALE GENOMIC DNA]</scope>
    <source>
        <strain evidence="12 13">DSM 25584</strain>
    </source>
</reference>
<organism evidence="12 13">
    <name type="scientific">Limimonas halophila</name>
    <dbReference type="NCBI Taxonomy" id="1082479"/>
    <lineage>
        <taxon>Bacteria</taxon>
        <taxon>Pseudomonadati</taxon>
        <taxon>Pseudomonadota</taxon>
        <taxon>Alphaproteobacteria</taxon>
        <taxon>Rhodospirillales</taxon>
        <taxon>Rhodovibrionaceae</taxon>
        <taxon>Limimonas</taxon>
    </lineage>
</organism>
<evidence type="ECO:0000313" key="13">
    <source>
        <dbReference type="Proteomes" id="UP000199415"/>
    </source>
</evidence>
<dbReference type="EMBL" id="FNCE01000008">
    <property type="protein sequence ID" value="SDG28686.1"/>
    <property type="molecule type" value="Genomic_DNA"/>
</dbReference>
<dbReference type="CDD" id="cd00082">
    <property type="entry name" value="HisKA"/>
    <property type="match status" value="1"/>
</dbReference>
<dbReference type="SMART" id="SM00388">
    <property type="entry name" value="HisKA"/>
    <property type="match status" value="1"/>
</dbReference>
<dbReference type="Pfam" id="PF00512">
    <property type="entry name" value="HisKA"/>
    <property type="match status" value="1"/>
</dbReference>
<feature type="coiled-coil region" evidence="8">
    <location>
        <begin position="247"/>
        <end position="274"/>
    </location>
</feature>
<dbReference type="PANTHER" id="PTHR43711">
    <property type="entry name" value="TWO-COMPONENT HISTIDINE KINASE"/>
    <property type="match status" value="1"/>
</dbReference>
<protein>
    <recommendedName>
        <fullName evidence="3">histidine kinase</fullName>
        <ecNumber evidence="3">2.7.13.3</ecNumber>
    </recommendedName>
</protein>
<accession>A0A1G7T010</accession>
<evidence type="ECO:0000256" key="2">
    <source>
        <dbReference type="ARBA" id="ARBA00004370"/>
    </source>
</evidence>
<feature type="transmembrane region" description="Helical" evidence="9">
    <location>
        <begin position="160"/>
        <end position="179"/>
    </location>
</feature>